<comment type="caution">
    <text evidence="8">The sequence shown here is derived from an EMBL/GenBank/DDBJ whole genome shotgun (WGS) entry which is preliminary data.</text>
</comment>
<dbReference type="InterPro" id="IPR042094">
    <property type="entry name" value="T2SS_GspF_sf"/>
</dbReference>
<gene>
    <name evidence="8" type="ORF">MBESOW_P1157</name>
</gene>
<evidence type="ECO:0000256" key="5">
    <source>
        <dbReference type="ARBA" id="ARBA00023136"/>
    </source>
</evidence>
<dbReference type="AlphaFoldDB" id="A0A401IZU6"/>
<feature type="transmembrane region" description="Helical" evidence="6">
    <location>
        <begin position="94"/>
        <end position="113"/>
    </location>
</feature>
<sequence>MDGNFILITVLVATMLGMAIIAFAGPSPEKARKRRVAMIRGRHSDSAEALLEARMRKAISNRSTGAEAKMLVSLIPNPENLTKRIRMTGKKWTLSQYMTASAGIFLVLSAFLMVRGFPFLMAVMVGMAAALFLPHWWVSRLIKQRINRFNAKFPDALELLTRGLRSGLPIAETLGIVSSEIPGPVGEEFKLITERIKIGKTMEQALQETADRLGTPEFQFFVITLAIQRETGGNLAETLSNLATVLRQRAQMKLKIRAMSSESKASAYIIGCLPFLVFFMICYINFNYMSPFFTPDPAGIFGLSLMQVIGIGGMCWMAIGAFIMAQMVNFEI</sequence>
<evidence type="ECO:0000256" key="4">
    <source>
        <dbReference type="ARBA" id="ARBA00022989"/>
    </source>
</evidence>
<keyword evidence="2" id="KW-1003">Cell membrane</keyword>
<proteinExistence type="predicted"/>
<dbReference type="PANTHER" id="PTHR35007:SF1">
    <property type="entry name" value="PILUS ASSEMBLY PROTEIN"/>
    <property type="match status" value="1"/>
</dbReference>
<evidence type="ECO:0000256" key="1">
    <source>
        <dbReference type="ARBA" id="ARBA00004651"/>
    </source>
</evidence>
<evidence type="ECO:0000313" key="9">
    <source>
        <dbReference type="Proteomes" id="UP000290975"/>
    </source>
</evidence>
<keyword evidence="4 6" id="KW-1133">Transmembrane helix</keyword>
<dbReference type="Pfam" id="PF00482">
    <property type="entry name" value="T2SSF"/>
    <property type="match status" value="1"/>
</dbReference>
<protein>
    <submittedName>
        <fullName evidence="8">Tight adherence protein B</fullName>
    </submittedName>
</protein>
<keyword evidence="9" id="KW-1185">Reference proteome</keyword>
<reference evidence="8 9" key="1">
    <citation type="submission" date="2014-12" db="EMBL/GenBank/DDBJ databases">
        <title>Whole genome sequencing of Sphingobium xenophagum OW59.</title>
        <authorList>
            <person name="Ohta Y."/>
            <person name="Nishi S."/>
            <person name="Hatada Y."/>
        </authorList>
    </citation>
    <scope>NUCLEOTIDE SEQUENCE [LARGE SCALE GENOMIC DNA]</scope>
    <source>
        <strain evidence="8 9">OW59</strain>
    </source>
</reference>
<keyword evidence="5 6" id="KW-0472">Membrane</keyword>
<dbReference type="Gene3D" id="1.20.81.30">
    <property type="entry name" value="Type II secretion system (T2SS), domain F"/>
    <property type="match status" value="1"/>
</dbReference>
<accession>A0A401IZU6</accession>
<dbReference type="InterPro" id="IPR018076">
    <property type="entry name" value="T2SS_GspF_dom"/>
</dbReference>
<dbReference type="STRING" id="1192759.GCA_000277525_01195"/>
<dbReference type="Proteomes" id="UP000290975">
    <property type="component" value="Unassembled WGS sequence"/>
</dbReference>
<dbReference type="RefSeq" id="WP_017182063.1">
    <property type="nucleotide sequence ID" value="NZ_BBQY01000001.1"/>
</dbReference>
<keyword evidence="3 6" id="KW-0812">Transmembrane</keyword>
<evidence type="ECO:0000256" key="6">
    <source>
        <dbReference type="SAM" id="Phobius"/>
    </source>
</evidence>
<evidence type="ECO:0000256" key="2">
    <source>
        <dbReference type="ARBA" id="ARBA00022475"/>
    </source>
</evidence>
<evidence type="ECO:0000259" key="7">
    <source>
        <dbReference type="Pfam" id="PF00482"/>
    </source>
</evidence>
<dbReference type="GO" id="GO:0005886">
    <property type="term" value="C:plasma membrane"/>
    <property type="evidence" value="ECO:0007669"/>
    <property type="project" value="UniProtKB-SubCell"/>
</dbReference>
<name>A0A401IZU6_SPHXE</name>
<feature type="transmembrane region" description="Helical" evidence="6">
    <location>
        <begin position="6"/>
        <end position="25"/>
    </location>
</feature>
<feature type="domain" description="Type II secretion system protein GspF" evidence="7">
    <location>
        <begin position="157"/>
        <end position="281"/>
    </location>
</feature>
<organism evidence="8 9">
    <name type="scientific">Sphingobium xenophagum</name>
    <dbReference type="NCBI Taxonomy" id="121428"/>
    <lineage>
        <taxon>Bacteria</taxon>
        <taxon>Pseudomonadati</taxon>
        <taxon>Pseudomonadota</taxon>
        <taxon>Alphaproteobacteria</taxon>
        <taxon>Sphingomonadales</taxon>
        <taxon>Sphingomonadaceae</taxon>
        <taxon>Sphingobium</taxon>
    </lineage>
</organism>
<evidence type="ECO:0000256" key="3">
    <source>
        <dbReference type="ARBA" id="ARBA00022692"/>
    </source>
</evidence>
<evidence type="ECO:0000313" key="8">
    <source>
        <dbReference type="EMBL" id="GBH29903.1"/>
    </source>
</evidence>
<feature type="transmembrane region" description="Helical" evidence="6">
    <location>
        <begin position="119"/>
        <end position="138"/>
    </location>
</feature>
<feature type="transmembrane region" description="Helical" evidence="6">
    <location>
        <begin position="265"/>
        <end position="286"/>
    </location>
</feature>
<comment type="subcellular location">
    <subcellularLocation>
        <location evidence="1">Cell membrane</location>
        <topology evidence="1">Multi-pass membrane protein</topology>
    </subcellularLocation>
</comment>
<dbReference type="PANTHER" id="PTHR35007">
    <property type="entry name" value="INTEGRAL MEMBRANE PROTEIN-RELATED"/>
    <property type="match status" value="1"/>
</dbReference>
<feature type="transmembrane region" description="Helical" evidence="6">
    <location>
        <begin position="298"/>
        <end position="325"/>
    </location>
</feature>
<dbReference type="EMBL" id="BBQY01000001">
    <property type="protein sequence ID" value="GBH29903.1"/>
    <property type="molecule type" value="Genomic_DNA"/>
</dbReference>